<evidence type="ECO:0000256" key="2">
    <source>
        <dbReference type="SAM" id="Phobius"/>
    </source>
</evidence>
<feature type="chain" id="PRO_5014878387" evidence="3">
    <location>
        <begin position="33"/>
        <end position="774"/>
    </location>
</feature>
<keyword evidence="2" id="KW-0812">Transmembrane</keyword>
<keyword evidence="3" id="KW-0732">Signal</keyword>
<evidence type="ECO:0000313" key="5">
    <source>
        <dbReference type="Proteomes" id="UP000233722"/>
    </source>
</evidence>
<feature type="region of interest" description="Disordered" evidence="1">
    <location>
        <begin position="742"/>
        <end position="774"/>
    </location>
</feature>
<reference evidence="4 5" key="1">
    <citation type="submission" date="2017-10" db="EMBL/GenBank/DDBJ databases">
        <title>Bifidobacterium genomics.</title>
        <authorList>
            <person name="Lugli G.A."/>
            <person name="Milani C."/>
            <person name="Mancabelli L."/>
        </authorList>
    </citation>
    <scope>NUCLEOTIDE SEQUENCE [LARGE SCALE GENOMIC DNA]</scope>
    <source>
        <strain evidence="4 5">1747B</strain>
    </source>
</reference>
<evidence type="ECO:0000313" key="4">
    <source>
        <dbReference type="EMBL" id="PKU93142.1"/>
    </source>
</evidence>
<evidence type="ECO:0000256" key="3">
    <source>
        <dbReference type="SAM" id="SignalP"/>
    </source>
</evidence>
<dbReference type="EMBL" id="PCHA01000038">
    <property type="protein sequence ID" value="PKU93142.1"/>
    <property type="molecule type" value="Genomic_DNA"/>
</dbReference>
<dbReference type="AlphaFoldDB" id="A0A2N3QNE2"/>
<accession>A0A2N3QNE2</accession>
<evidence type="ECO:0000256" key="1">
    <source>
        <dbReference type="SAM" id="MobiDB-lite"/>
    </source>
</evidence>
<feature type="transmembrane region" description="Helical" evidence="2">
    <location>
        <begin position="715"/>
        <end position="735"/>
    </location>
</feature>
<proteinExistence type="predicted"/>
<comment type="caution">
    <text evidence="4">The sequence shown here is derived from an EMBL/GenBank/DDBJ whole genome shotgun (WGS) entry which is preliminary data.</text>
</comment>
<feature type="signal peptide" evidence="3">
    <location>
        <begin position="1"/>
        <end position="32"/>
    </location>
</feature>
<gene>
    <name evidence="4" type="ORF">CQR45_1812</name>
</gene>
<protein>
    <submittedName>
        <fullName evidence="4">Cell surface protein</fullName>
    </submittedName>
</protein>
<keyword evidence="2" id="KW-1133">Transmembrane helix</keyword>
<sequence>MATTNHARNATLGALLAAGMLATGTITPAAFADDMSSTPSPSPTIATNTNTVGYQQFSDLRDAVQYVYDQDNTGNRWTNDSWTTVKPRITQALDDTRDITEVSGTQDINTAYASLKTSIEGLVPDYVAVHNANASTTLIPRKDWAGTKPIPTSQTPQSVYWGYAPSINQPGLGGEGTITKLDGETFIPSDKDFGTGDTITKYRLNIPEIGLDNVMETSQPTGETVTAGDTKTPFTYENGTWTARIGMTLTADDKFPADSITLSDGTTVPVTGNMHMSTVDKDGTAWRMATLTLNGKLDSNGTPFAIILTGERAYDTRVTLSITQTPAQGEPIRLPVPGADEVNAANLKDTYTLDMLPHTQVGDQYTLNIDPANQADVNVGDITATIGDNGERRLTAPITYTDAAGKEQTKTVTVTIPFDKAKPVVGNPDAALDGFLVNGKPLEGFDPDQLAYTITAKADEKITVKPVAREGQTVKASDIRQTAWTTTQEWTVEKNGQTRTYTVTLVREHSPEQATADDKFNPADPIAQTSTVEPDSPADTTLASHGYMFDGTYHPIDKDDYAIPEGGVFSYDSKIGQAVKVGVEKTGGMTYKYKVGVLAPDQKSYGEHTYTVTYLTAATHKAELTGINVDGKPIAGFNPATHEYTVEVKNPEKWTITPRFDKSTGMSVSTHKDGDKATITVSSADNLNTVTYTVTVKQKMKLVEKLALANTGTTAVTAIITALVLIAAGGIAGFFTMRRRKPKDTDAMSNENAGDADGSDESSTDGTKPEDNAD</sequence>
<organism evidence="4 5">
    <name type="scientific">Bifidobacterium pseudolongum subsp. globosum</name>
    <dbReference type="NCBI Taxonomy" id="1690"/>
    <lineage>
        <taxon>Bacteria</taxon>
        <taxon>Bacillati</taxon>
        <taxon>Actinomycetota</taxon>
        <taxon>Actinomycetes</taxon>
        <taxon>Bifidobacteriales</taxon>
        <taxon>Bifidobacteriaceae</taxon>
        <taxon>Bifidobacterium</taxon>
    </lineage>
</organism>
<keyword evidence="2" id="KW-0472">Membrane</keyword>
<name>A0A2N3QNE2_9BIFI</name>
<dbReference type="Proteomes" id="UP000233722">
    <property type="component" value="Unassembled WGS sequence"/>
</dbReference>
<dbReference type="RefSeq" id="WP_101431191.1">
    <property type="nucleotide sequence ID" value="NZ_PCHA01000038.1"/>
</dbReference>